<dbReference type="KEGG" id="liu:OU989_07725"/>
<dbReference type="Proteomes" id="UP001219585">
    <property type="component" value="Chromosome"/>
</dbReference>
<keyword evidence="4" id="KW-1185">Reference proteome</keyword>
<protein>
    <submittedName>
        <fullName evidence="2">Uncharacterized protein</fullName>
    </submittedName>
</protein>
<dbReference type="EMBL" id="CP113527">
    <property type="protein sequence ID" value="WDV08362.1"/>
    <property type="molecule type" value="Genomic_DNA"/>
</dbReference>
<proteinExistence type="predicted"/>
<organism evidence="2 3">
    <name type="scientific">Lysinibacillus irui</name>
    <dbReference type="NCBI Taxonomy" id="2998077"/>
    <lineage>
        <taxon>Bacteria</taxon>
        <taxon>Bacillati</taxon>
        <taxon>Bacillota</taxon>
        <taxon>Bacilli</taxon>
        <taxon>Bacillales</taxon>
        <taxon>Bacillaceae</taxon>
        <taxon>Lysinibacillus</taxon>
    </lineage>
</organism>
<dbReference type="AlphaFoldDB" id="A0AAJ5RPL0"/>
<evidence type="ECO:0000313" key="4">
    <source>
        <dbReference type="Proteomes" id="UP001289615"/>
    </source>
</evidence>
<evidence type="ECO:0000313" key="3">
    <source>
        <dbReference type="Proteomes" id="UP001219585"/>
    </source>
</evidence>
<evidence type="ECO:0000313" key="2">
    <source>
        <dbReference type="EMBL" id="WDV08362.1"/>
    </source>
</evidence>
<sequence>MRKEVNLLTACEAGAVYFFCVKVNDNAMTETISVEKLIETIIASKIVIGINSFLFNKLNEIG</sequence>
<dbReference type="RefSeq" id="WP_274796548.1">
    <property type="nucleotide sequence ID" value="NZ_JBFDVY010000002.1"/>
</dbReference>
<reference evidence="1 4" key="2">
    <citation type="submission" date="2023-12" db="EMBL/GenBank/DDBJ databases">
        <title>Genome comparison identifies genes involved in endophytic behavior of Lysinibacillus irui and provides insights into its role as a plant-growth promoting bacterium.</title>
        <authorList>
            <person name="Hilario S."/>
            <person name="Matos I."/>
            <person name="Goncalves M.F.M."/>
            <person name="Pardo C.A."/>
            <person name="Santos M.J."/>
        </authorList>
    </citation>
    <scope>NUCLEOTIDE SEQUENCE [LARGE SCALE GENOMIC DNA]</scope>
    <source>
        <strain evidence="1 4">B3</strain>
    </source>
</reference>
<reference evidence="2" key="1">
    <citation type="submission" date="2022-11" db="EMBL/GenBank/DDBJ databases">
        <title>Lysinibacillus irui.</title>
        <authorList>
            <person name="Akintayo S.O."/>
        </authorList>
    </citation>
    <scope>NUCLEOTIDE SEQUENCE</scope>
    <source>
        <strain evidence="2">IRB4-01</strain>
    </source>
</reference>
<dbReference type="EMBL" id="JAXUIA010000012">
    <property type="protein sequence ID" value="MEA0977464.1"/>
    <property type="molecule type" value="Genomic_DNA"/>
</dbReference>
<gene>
    <name evidence="2" type="ORF">OU989_07725</name>
    <name evidence="1" type="ORF">U6C28_14235</name>
</gene>
<evidence type="ECO:0000313" key="1">
    <source>
        <dbReference type="EMBL" id="MEA0977464.1"/>
    </source>
</evidence>
<accession>A0AAJ5RPL0</accession>
<dbReference type="Proteomes" id="UP001289615">
    <property type="component" value="Unassembled WGS sequence"/>
</dbReference>
<name>A0AAJ5RPL0_9BACI</name>